<sequence>MALTTLDPVTALIVVDLQSGIMGSPFVHPIKDVVACASALATAFRRHGLPVALVNVDGGAPGRTERAPHLSGPFPDGWTDLIPELDRQAGDIVVTKRTRGAFASTDLESRLRARGVTQVVIVGVATAGGVESTARQAYEAGFNVTLATDAMTDMRPDVHDYSIANVFPRLGETGSTQAVIDLLERTRAHELA</sequence>
<reference evidence="3 4" key="1">
    <citation type="submission" date="2015-11" db="EMBL/GenBank/DDBJ databases">
        <title>Draft Genome Sequence of the Strain BR 10303 (Bradyrhizobium sp.) isolated from nodules of Centrolobium paraense.</title>
        <authorList>
            <person name="Zelli J.E."/>
            <person name="Simoes-Araujo J.L."/>
            <person name="Barauna A.C."/>
            <person name="Silva K."/>
        </authorList>
    </citation>
    <scope>NUCLEOTIDE SEQUENCE [LARGE SCALE GENOMIC DNA]</scope>
    <source>
        <strain evidence="3 4">BR 10303</strain>
    </source>
</reference>
<protein>
    <submittedName>
        <fullName evidence="3">Hydrolase</fullName>
    </submittedName>
</protein>
<evidence type="ECO:0000259" key="2">
    <source>
        <dbReference type="Pfam" id="PF00857"/>
    </source>
</evidence>
<evidence type="ECO:0000313" key="4">
    <source>
        <dbReference type="Proteomes" id="UP000057737"/>
    </source>
</evidence>
<dbReference type="PANTHER" id="PTHR43540:SF7">
    <property type="entry name" value="ISOCHORISMATASE FAMILY PROTEIN YECD"/>
    <property type="match status" value="1"/>
</dbReference>
<comment type="caution">
    <text evidence="3">The sequence shown here is derived from an EMBL/GenBank/DDBJ whole genome shotgun (WGS) entry which is preliminary data.</text>
</comment>
<dbReference type="RefSeq" id="WP_066513657.1">
    <property type="nucleotide sequence ID" value="NZ_LNCU01000112.1"/>
</dbReference>
<dbReference type="InterPro" id="IPR036380">
    <property type="entry name" value="Isochorismatase-like_sf"/>
</dbReference>
<dbReference type="EMBL" id="LNCU01000112">
    <property type="protein sequence ID" value="KWV47796.1"/>
    <property type="molecule type" value="Genomic_DNA"/>
</dbReference>
<proteinExistence type="predicted"/>
<dbReference type="Proteomes" id="UP000057737">
    <property type="component" value="Unassembled WGS sequence"/>
</dbReference>
<dbReference type="PANTHER" id="PTHR43540">
    <property type="entry name" value="PEROXYUREIDOACRYLATE/UREIDOACRYLATE AMIDOHYDROLASE-RELATED"/>
    <property type="match status" value="1"/>
</dbReference>
<dbReference type="InterPro" id="IPR000868">
    <property type="entry name" value="Isochorismatase-like_dom"/>
</dbReference>
<evidence type="ECO:0000313" key="3">
    <source>
        <dbReference type="EMBL" id="KWV47796.1"/>
    </source>
</evidence>
<dbReference type="SUPFAM" id="SSF52499">
    <property type="entry name" value="Isochorismatase-like hydrolases"/>
    <property type="match status" value="1"/>
</dbReference>
<name>A0A125Q6G2_9BRAD</name>
<dbReference type="GO" id="GO:0016787">
    <property type="term" value="F:hydrolase activity"/>
    <property type="evidence" value="ECO:0007669"/>
    <property type="project" value="UniProtKB-KW"/>
</dbReference>
<dbReference type="OrthoDB" id="9807387at2"/>
<keyword evidence="4" id="KW-1185">Reference proteome</keyword>
<feature type="domain" description="Isochorismatase-like" evidence="2">
    <location>
        <begin position="10"/>
        <end position="177"/>
    </location>
</feature>
<dbReference type="InterPro" id="IPR050272">
    <property type="entry name" value="Isochorismatase-like_hydrls"/>
</dbReference>
<evidence type="ECO:0000256" key="1">
    <source>
        <dbReference type="ARBA" id="ARBA00022801"/>
    </source>
</evidence>
<dbReference type="CDD" id="cd00431">
    <property type="entry name" value="cysteine_hydrolases"/>
    <property type="match status" value="1"/>
</dbReference>
<dbReference type="AlphaFoldDB" id="A0A125Q6G2"/>
<keyword evidence="1 3" id="KW-0378">Hydrolase</keyword>
<dbReference type="Pfam" id="PF00857">
    <property type="entry name" value="Isochorismatase"/>
    <property type="match status" value="1"/>
</dbReference>
<accession>A0A125Q6G2</accession>
<dbReference type="Gene3D" id="3.40.50.850">
    <property type="entry name" value="Isochorismatase-like"/>
    <property type="match status" value="1"/>
</dbReference>
<gene>
    <name evidence="3" type="ORF">AS156_19365</name>
</gene>
<organism evidence="3 4">
    <name type="scientific">Bradyrhizobium macuxiense</name>
    <dbReference type="NCBI Taxonomy" id="1755647"/>
    <lineage>
        <taxon>Bacteria</taxon>
        <taxon>Pseudomonadati</taxon>
        <taxon>Pseudomonadota</taxon>
        <taxon>Alphaproteobacteria</taxon>
        <taxon>Hyphomicrobiales</taxon>
        <taxon>Nitrobacteraceae</taxon>
        <taxon>Bradyrhizobium</taxon>
    </lineage>
</organism>